<evidence type="ECO:0000313" key="2">
    <source>
        <dbReference type="EMBL" id="CAI9959946.1"/>
    </source>
</evidence>
<reference evidence="3 4" key="2">
    <citation type="submission" date="2024-07" db="EMBL/GenBank/DDBJ databases">
        <authorList>
            <person name="Akdeniz Z."/>
        </authorList>
    </citation>
    <scope>NUCLEOTIDE SEQUENCE [LARGE SCALE GENOMIC DNA]</scope>
</reference>
<feature type="compositionally biased region" description="Polar residues" evidence="1">
    <location>
        <begin position="174"/>
        <end position="212"/>
    </location>
</feature>
<gene>
    <name evidence="2" type="ORF">HINF_LOCUS47591</name>
    <name evidence="3" type="ORF">HINF_LOCUS66060</name>
</gene>
<evidence type="ECO:0000313" key="4">
    <source>
        <dbReference type="Proteomes" id="UP001642409"/>
    </source>
</evidence>
<feature type="compositionally biased region" description="Low complexity" evidence="1">
    <location>
        <begin position="213"/>
        <end position="236"/>
    </location>
</feature>
<dbReference type="Proteomes" id="UP001642409">
    <property type="component" value="Unassembled WGS sequence"/>
</dbReference>
<accession>A0AA86QQV3</accession>
<sequence length="306" mass="35599">MKSTKVILNNLAHLRNNMDLTTNDFLPLLDTTMKLAQTLKDTRLPEPSFIESPAVQSKVKFQDTPNELLIRLIEQQNQLCEVVLKTRQEMKDLVNLIQDIGLQNNSQMQAEDFLRQNEQLKQPITQEPFIKVQAPEHRELSMKQLKQKIQTTPYQQIDQEVNSVQNKTPQINSVQHNSINNNSKQNKTPQNQKLTQNTPQNNTSSKQQKTATPQNPNYNSNQNQTNQEQQNKFQPQLSPALSPTFEYPLLFSDVEKQQQFQRDYKNLVNVNQIKYFEDKFVKSLDKQAELGEYLRNRMRAEAGGFK</sequence>
<dbReference type="EMBL" id="CAXDID020000440">
    <property type="protein sequence ID" value="CAL6092008.1"/>
    <property type="molecule type" value="Genomic_DNA"/>
</dbReference>
<evidence type="ECO:0000313" key="3">
    <source>
        <dbReference type="EMBL" id="CAL6092008.1"/>
    </source>
</evidence>
<protein>
    <submittedName>
        <fullName evidence="3">Hypothetical_protein</fullName>
    </submittedName>
</protein>
<reference evidence="2" key="1">
    <citation type="submission" date="2023-06" db="EMBL/GenBank/DDBJ databases">
        <authorList>
            <person name="Kurt Z."/>
        </authorList>
    </citation>
    <scope>NUCLEOTIDE SEQUENCE</scope>
</reference>
<feature type="region of interest" description="Disordered" evidence="1">
    <location>
        <begin position="174"/>
        <end position="240"/>
    </location>
</feature>
<name>A0AA86QQV3_9EUKA</name>
<evidence type="ECO:0000256" key="1">
    <source>
        <dbReference type="SAM" id="MobiDB-lite"/>
    </source>
</evidence>
<comment type="caution">
    <text evidence="2">The sequence shown here is derived from an EMBL/GenBank/DDBJ whole genome shotgun (WGS) entry which is preliminary data.</text>
</comment>
<dbReference type="AlphaFoldDB" id="A0AA86QQV3"/>
<proteinExistence type="predicted"/>
<dbReference type="EMBL" id="CATOUU010000925">
    <property type="protein sequence ID" value="CAI9959946.1"/>
    <property type="molecule type" value="Genomic_DNA"/>
</dbReference>
<keyword evidence="4" id="KW-1185">Reference proteome</keyword>
<organism evidence="2">
    <name type="scientific">Hexamita inflata</name>
    <dbReference type="NCBI Taxonomy" id="28002"/>
    <lineage>
        <taxon>Eukaryota</taxon>
        <taxon>Metamonada</taxon>
        <taxon>Diplomonadida</taxon>
        <taxon>Hexamitidae</taxon>
        <taxon>Hexamitinae</taxon>
        <taxon>Hexamita</taxon>
    </lineage>
</organism>